<evidence type="ECO:0000256" key="5">
    <source>
        <dbReference type="SAM" id="MobiDB-lite"/>
    </source>
</evidence>
<dbReference type="Proteomes" id="UP000077202">
    <property type="component" value="Unassembled WGS sequence"/>
</dbReference>
<feature type="compositionally biased region" description="Polar residues" evidence="5">
    <location>
        <begin position="308"/>
        <end position="324"/>
    </location>
</feature>
<comment type="caution">
    <text evidence="8">The sequence shown here is derived from an EMBL/GenBank/DDBJ whole genome shotgun (WGS) entry which is preliminary data.</text>
</comment>
<comment type="subcellular location">
    <subcellularLocation>
        <location evidence="1">Endomembrane system</location>
    </subcellularLocation>
</comment>
<name>A0A176WG61_MARPO</name>
<evidence type="ECO:0000313" key="8">
    <source>
        <dbReference type="EMBL" id="OAE31126.1"/>
    </source>
</evidence>
<dbReference type="InterPro" id="IPR045120">
    <property type="entry name" value="Suco/Slp1-like"/>
</dbReference>
<feature type="signal peptide" evidence="6">
    <location>
        <begin position="1"/>
        <end position="42"/>
    </location>
</feature>
<keyword evidence="2" id="KW-0812">Transmembrane</keyword>
<evidence type="ECO:0000313" key="9">
    <source>
        <dbReference type="Proteomes" id="UP000077202"/>
    </source>
</evidence>
<evidence type="ECO:0000256" key="1">
    <source>
        <dbReference type="ARBA" id="ARBA00004308"/>
    </source>
</evidence>
<dbReference type="GO" id="GO:0012505">
    <property type="term" value="C:endomembrane system"/>
    <property type="evidence" value="ECO:0007669"/>
    <property type="project" value="UniProtKB-SubCell"/>
</dbReference>
<dbReference type="PROSITE" id="PS51469">
    <property type="entry name" value="SUN"/>
    <property type="match status" value="1"/>
</dbReference>
<feature type="region of interest" description="Disordered" evidence="5">
    <location>
        <begin position="708"/>
        <end position="745"/>
    </location>
</feature>
<dbReference type="PANTHER" id="PTHR12953:SF0">
    <property type="entry name" value="SUN DOMAIN-CONTAINING OSSIFICATION FACTOR"/>
    <property type="match status" value="1"/>
</dbReference>
<dbReference type="PANTHER" id="PTHR12953">
    <property type="entry name" value="MEMBRANE PROTEIN CH1 RELATED"/>
    <property type="match status" value="1"/>
</dbReference>
<dbReference type="Pfam" id="PF07738">
    <property type="entry name" value="Sad1_UNC"/>
    <property type="match status" value="1"/>
</dbReference>
<feature type="region of interest" description="Disordered" evidence="5">
    <location>
        <begin position="299"/>
        <end position="326"/>
    </location>
</feature>
<gene>
    <name evidence="8" type="ORF">AXG93_150s1160</name>
</gene>
<keyword evidence="6" id="KW-0732">Signal</keyword>
<dbReference type="GO" id="GO:0034975">
    <property type="term" value="P:protein folding in endoplasmic reticulum"/>
    <property type="evidence" value="ECO:0007669"/>
    <property type="project" value="TreeGrafter"/>
</dbReference>
<evidence type="ECO:0000256" key="6">
    <source>
        <dbReference type="SAM" id="SignalP"/>
    </source>
</evidence>
<organism evidence="8 9">
    <name type="scientific">Marchantia polymorpha subsp. ruderalis</name>
    <dbReference type="NCBI Taxonomy" id="1480154"/>
    <lineage>
        <taxon>Eukaryota</taxon>
        <taxon>Viridiplantae</taxon>
        <taxon>Streptophyta</taxon>
        <taxon>Embryophyta</taxon>
        <taxon>Marchantiophyta</taxon>
        <taxon>Marchantiopsida</taxon>
        <taxon>Marchantiidae</taxon>
        <taxon>Marchantiales</taxon>
        <taxon>Marchantiaceae</taxon>
        <taxon>Marchantia</taxon>
    </lineage>
</organism>
<dbReference type="SUPFAM" id="SSF49785">
    <property type="entry name" value="Galactose-binding domain-like"/>
    <property type="match status" value="1"/>
</dbReference>
<dbReference type="GO" id="GO:0016020">
    <property type="term" value="C:membrane"/>
    <property type="evidence" value="ECO:0007669"/>
    <property type="project" value="InterPro"/>
</dbReference>
<sequence length="984" mass="108959">MRRVTRRVSTVSRGRCIHGLPCSLPFPSWTLILLLLLSSTFSHVHEAGEKVSEEAAFGAHENSQVWNEDNENSISGRALGNLVESSSVAQHEESLKDNELEASPLLTSFPAATHGKTRDVVDEVDNVHVFLPTSGSPLDALQYSEYGAGLLHRSGATEESSNVFLTGNPGGVNCPILDAPVQSTGAKCVMPYENLPCTVEFLAQEHCQLFEAYNGESFGELNPGEYYLLCRRSTATGLDLWEIACSSLTQCFKRRLDSKTCHFERSLGNSFFQFLGRYKLPAQEPLGVTEISINGEANDRADTESEQAEASNTLAPPASPSSEAQLVGGNLQEGDLVTAHDGTAMMSSSDEFRADESRITGATHEVKIPSDLGVHHDLETDTARESLLSSINMFMDSFSDASKFDGTRVSSNPRLDLGGNRDTSEDILAEELEMMMNLDDEWLSSVKPPRPGDVEIENQLEPVKLRRVGSVMSLDEYKRSILEKQKLGNDVDFSSVHTHKMRHSDESYNYAANSHGAKVLSSNKEAKGAGHIINSDKDKYLRNPCSADEKYVVLELSEETFVDTVVVANFEFHSANLKDFEVYGSPTYPTKEWILLGRYQAENVRHRQKFTIEDPKLVRYLMLKMLSHWGSEFFCTLSIVEVFGVDVIKNLLDDWIASEEGESGARTHTTVPPVHHEETSEVQYGSSATFDAAVTDVVSSQALTEAATSSDSAVMKKEKKVDGASRDEDSRAGDSAPEVHYLPGGKPPGDSVLKILMQKVKALELNQSLFDNYLEDMNVKYKAMLSELDKDLAVLSERLRNETATSALLAMRLADMEIKRKGEKTFMEYQFAMVASNFTENIEFMRWQIQSMERREITAVILALFSMIISALLHLMAQFCLQAIVVCHSVPFVWPHHSGPLSLKCYSLSTLILESDPANLAGLVHNRNTTACVLRPSTSLSDKSGSFNPGPKDVHIQDRTSLSRPTFSPYLTLSWQTDYGSHQL</sequence>
<dbReference type="AlphaFoldDB" id="A0A176WG61"/>
<feature type="chain" id="PRO_5008052459" description="SUN domain-containing protein" evidence="6">
    <location>
        <begin position="43"/>
        <end position="984"/>
    </location>
</feature>
<accession>A0A176WG61</accession>
<dbReference type="EMBL" id="LVLJ01001171">
    <property type="protein sequence ID" value="OAE31126.1"/>
    <property type="molecule type" value="Genomic_DNA"/>
</dbReference>
<keyword evidence="9" id="KW-1185">Reference proteome</keyword>
<reference evidence="8" key="1">
    <citation type="submission" date="2016-03" db="EMBL/GenBank/DDBJ databases">
        <title>Mechanisms controlling the formation of the plant cell surface in tip-growing cells are functionally conserved among land plants.</title>
        <authorList>
            <person name="Honkanen S."/>
            <person name="Jones V.A."/>
            <person name="Morieri G."/>
            <person name="Champion C."/>
            <person name="Hetherington A.J."/>
            <person name="Kelly S."/>
            <person name="Saint-Marcoux D."/>
            <person name="Proust H."/>
            <person name="Prescott H."/>
            <person name="Dolan L."/>
        </authorList>
    </citation>
    <scope>NUCLEOTIDE SEQUENCE [LARGE SCALE GENOMIC DNA]</scope>
    <source>
        <tissue evidence="8">Whole gametophyte</tissue>
    </source>
</reference>
<feature type="compositionally biased region" description="Basic and acidic residues" evidence="5">
    <location>
        <begin position="714"/>
        <end position="732"/>
    </location>
</feature>
<protein>
    <recommendedName>
        <fullName evidence="7">SUN domain-containing protein</fullName>
    </recommendedName>
</protein>
<dbReference type="GO" id="GO:0005737">
    <property type="term" value="C:cytoplasm"/>
    <property type="evidence" value="ECO:0007669"/>
    <property type="project" value="TreeGrafter"/>
</dbReference>
<feature type="region of interest" description="Disordered" evidence="5">
    <location>
        <begin position="662"/>
        <end position="681"/>
    </location>
</feature>
<keyword evidence="4" id="KW-0472">Membrane</keyword>
<evidence type="ECO:0000256" key="4">
    <source>
        <dbReference type="ARBA" id="ARBA00023136"/>
    </source>
</evidence>
<keyword evidence="3" id="KW-1133">Transmembrane helix</keyword>
<dbReference type="InterPro" id="IPR008979">
    <property type="entry name" value="Galactose-bd-like_sf"/>
</dbReference>
<evidence type="ECO:0000256" key="2">
    <source>
        <dbReference type="ARBA" id="ARBA00022692"/>
    </source>
</evidence>
<dbReference type="InterPro" id="IPR012919">
    <property type="entry name" value="SUN_dom"/>
</dbReference>
<evidence type="ECO:0000256" key="3">
    <source>
        <dbReference type="ARBA" id="ARBA00022989"/>
    </source>
</evidence>
<proteinExistence type="predicted"/>
<dbReference type="Gene3D" id="2.60.120.260">
    <property type="entry name" value="Galactose-binding domain-like"/>
    <property type="match status" value="1"/>
</dbReference>
<evidence type="ECO:0000259" key="7">
    <source>
        <dbReference type="PROSITE" id="PS51469"/>
    </source>
</evidence>
<feature type="domain" description="SUN" evidence="7">
    <location>
        <begin position="496"/>
        <end position="647"/>
    </location>
</feature>